<feature type="chain" id="PRO_5013558272" description="Outer membrane lipoprotein-sorting protein" evidence="1">
    <location>
        <begin position="20"/>
        <end position="267"/>
    </location>
</feature>
<reference evidence="2 3" key="1">
    <citation type="submission" date="2017-10" db="EMBL/GenBank/DDBJ databases">
        <title>The draft genome sequence of Lewinella marina KCTC 32374.</title>
        <authorList>
            <person name="Wang K."/>
        </authorList>
    </citation>
    <scope>NUCLEOTIDE SEQUENCE [LARGE SCALE GENOMIC DNA]</scope>
    <source>
        <strain evidence="2 3">MKG-38</strain>
    </source>
</reference>
<evidence type="ECO:0000313" key="3">
    <source>
        <dbReference type="Proteomes" id="UP000226437"/>
    </source>
</evidence>
<feature type="signal peptide" evidence="1">
    <location>
        <begin position="1"/>
        <end position="19"/>
    </location>
</feature>
<gene>
    <name evidence="2" type="ORF">CGL56_00345</name>
</gene>
<name>A0A2G0CHU1_9BACT</name>
<comment type="caution">
    <text evidence="2">The sequence shown here is derived from an EMBL/GenBank/DDBJ whole genome shotgun (WGS) entry which is preliminary data.</text>
</comment>
<proteinExistence type="predicted"/>
<evidence type="ECO:0000313" key="2">
    <source>
        <dbReference type="EMBL" id="PHK99541.1"/>
    </source>
</evidence>
<dbReference type="PROSITE" id="PS51257">
    <property type="entry name" value="PROKAR_LIPOPROTEIN"/>
    <property type="match status" value="1"/>
</dbReference>
<evidence type="ECO:0008006" key="4">
    <source>
        <dbReference type="Google" id="ProtNLM"/>
    </source>
</evidence>
<sequence>MARMKFSTPLSLLTFLFLAACGSPDIEPTTETVEVTDPNPAAEGFDEAGSDPEAIAIADSVMVRHGGRQAYDAARYFKWDFFGARQLTWDKRDDRVRIEVPQDSMVYLLDYSDPDRLTGAVQKNGAEMTDPDSLKIYLQSANSMFINDSYWLLQPFKLKDSGVTLKYVGQETDPRQSRPSEVIDLTFTDVGDTPGNRYRLFVDQENYRINTWQFYRNAADTTAALETPFNGYRDYEGLLLSGDRGGRFQLSNIVVTDTLPETVFTEF</sequence>
<organism evidence="2 3">
    <name type="scientific">Neolewinella marina</name>
    <dbReference type="NCBI Taxonomy" id="438751"/>
    <lineage>
        <taxon>Bacteria</taxon>
        <taxon>Pseudomonadati</taxon>
        <taxon>Bacteroidota</taxon>
        <taxon>Saprospiria</taxon>
        <taxon>Saprospirales</taxon>
        <taxon>Lewinellaceae</taxon>
        <taxon>Neolewinella</taxon>
    </lineage>
</organism>
<keyword evidence="1" id="KW-0732">Signal</keyword>
<evidence type="ECO:0000256" key="1">
    <source>
        <dbReference type="SAM" id="SignalP"/>
    </source>
</evidence>
<accession>A0A2G0CHU1</accession>
<keyword evidence="3" id="KW-1185">Reference proteome</keyword>
<dbReference type="Proteomes" id="UP000226437">
    <property type="component" value="Unassembled WGS sequence"/>
</dbReference>
<dbReference type="AlphaFoldDB" id="A0A2G0CHU1"/>
<dbReference type="EMBL" id="PDLO01000001">
    <property type="protein sequence ID" value="PHK99541.1"/>
    <property type="molecule type" value="Genomic_DNA"/>
</dbReference>
<protein>
    <recommendedName>
        <fullName evidence="4">Outer membrane lipoprotein-sorting protein</fullName>
    </recommendedName>
</protein>